<name>A0A2A2JL83_9BILA</name>
<sequence length="75" mass="8539">MRGRFISVCLLLIAFIVLFVNAEVDKRSAMGGSAFGSLDRIPIQYLKLYRSHGKRTVLNPTVYDIPSSYDTFYMD</sequence>
<protein>
    <submittedName>
        <fullName evidence="2">Uncharacterized protein</fullName>
    </submittedName>
</protein>
<feature type="chain" id="PRO_5013194910" evidence="1">
    <location>
        <begin position="23"/>
        <end position="75"/>
    </location>
</feature>
<evidence type="ECO:0000256" key="1">
    <source>
        <dbReference type="SAM" id="SignalP"/>
    </source>
</evidence>
<proteinExistence type="predicted"/>
<dbReference type="EMBL" id="LIAE01010374">
    <property type="protein sequence ID" value="PAV62351.1"/>
    <property type="molecule type" value="Genomic_DNA"/>
</dbReference>
<reference evidence="2 3" key="1">
    <citation type="journal article" date="2017" name="Curr. Biol.">
        <title>Genome architecture and evolution of a unichromosomal asexual nematode.</title>
        <authorList>
            <person name="Fradin H."/>
            <person name="Zegar C."/>
            <person name="Gutwein M."/>
            <person name="Lucas J."/>
            <person name="Kovtun M."/>
            <person name="Corcoran D."/>
            <person name="Baugh L.R."/>
            <person name="Kiontke K."/>
            <person name="Gunsalus K."/>
            <person name="Fitch D.H."/>
            <person name="Piano F."/>
        </authorList>
    </citation>
    <scope>NUCLEOTIDE SEQUENCE [LARGE SCALE GENOMIC DNA]</scope>
    <source>
        <strain evidence="2">PF1309</strain>
    </source>
</reference>
<organism evidence="2 3">
    <name type="scientific">Diploscapter pachys</name>
    <dbReference type="NCBI Taxonomy" id="2018661"/>
    <lineage>
        <taxon>Eukaryota</taxon>
        <taxon>Metazoa</taxon>
        <taxon>Ecdysozoa</taxon>
        <taxon>Nematoda</taxon>
        <taxon>Chromadorea</taxon>
        <taxon>Rhabditida</taxon>
        <taxon>Rhabditina</taxon>
        <taxon>Rhabditomorpha</taxon>
        <taxon>Rhabditoidea</taxon>
        <taxon>Rhabditidae</taxon>
        <taxon>Diploscapter</taxon>
    </lineage>
</organism>
<keyword evidence="3" id="KW-1185">Reference proteome</keyword>
<accession>A0A2A2JL83</accession>
<evidence type="ECO:0000313" key="2">
    <source>
        <dbReference type="EMBL" id="PAV62351.1"/>
    </source>
</evidence>
<comment type="caution">
    <text evidence="2">The sequence shown here is derived from an EMBL/GenBank/DDBJ whole genome shotgun (WGS) entry which is preliminary data.</text>
</comment>
<gene>
    <name evidence="2" type="ORF">WR25_16739</name>
</gene>
<feature type="signal peptide" evidence="1">
    <location>
        <begin position="1"/>
        <end position="22"/>
    </location>
</feature>
<dbReference type="OrthoDB" id="5771441at2759"/>
<evidence type="ECO:0000313" key="3">
    <source>
        <dbReference type="Proteomes" id="UP000218231"/>
    </source>
</evidence>
<dbReference type="Proteomes" id="UP000218231">
    <property type="component" value="Unassembled WGS sequence"/>
</dbReference>
<keyword evidence="1" id="KW-0732">Signal</keyword>
<dbReference type="AlphaFoldDB" id="A0A2A2JL83"/>